<keyword evidence="1" id="KW-0472">Membrane</keyword>
<evidence type="ECO:0000313" key="2">
    <source>
        <dbReference type="EMBL" id="KAF5826508.1"/>
    </source>
</evidence>
<accession>A0ABQ7FVY4</accession>
<sequence length="94" mass="10608">MGKFVGPDTIALGLPIAGALTLFASMIGRIFLFDPEASRSGLEFYEKEDEATKIGQNYRMQYQQIFRERVLKGARSLFNNDPPGVEPLKDKHKM</sequence>
<keyword evidence="1" id="KW-0812">Transmembrane</keyword>
<protein>
    <submittedName>
        <fullName evidence="2">Uncharacterized protein</fullName>
    </submittedName>
</protein>
<reference evidence="2" key="1">
    <citation type="submission" date="2017-08" db="EMBL/GenBank/DDBJ databases">
        <authorList>
            <person name="Polle J.E."/>
            <person name="Barry K."/>
            <person name="Cushman J."/>
            <person name="Schmutz J."/>
            <person name="Tran D."/>
            <person name="Hathwaick L.T."/>
            <person name="Yim W.C."/>
            <person name="Jenkins J."/>
            <person name="Mckie-Krisberg Z.M."/>
            <person name="Prochnik S."/>
            <person name="Lindquist E."/>
            <person name="Dockter R.B."/>
            <person name="Adam C."/>
            <person name="Molina H."/>
            <person name="Bunkerborg J."/>
            <person name="Jin E."/>
            <person name="Buchheim M."/>
            <person name="Magnuson J."/>
        </authorList>
    </citation>
    <scope>NUCLEOTIDE SEQUENCE</scope>
    <source>
        <strain evidence="2">CCAP 19/18</strain>
    </source>
</reference>
<keyword evidence="3" id="KW-1185">Reference proteome</keyword>
<feature type="transmembrane region" description="Helical" evidence="1">
    <location>
        <begin position="12"/>
        <end position="32"/>
    </location>
</feature>
<gene>
    <name evidence="2" type="ORF">DUNSADRAFT_2872</name>
</gene>
<proteinExistence type="predicted"/>
<keyword evidence="1" id="KW-1133">Transmembrane helix</keyword>
<comment type="caution">
    <text evidence="2">The sequence shown here is derived from an EMBL/GenBank/DDBJ whole genome shotgun (WGS) entry which is preliminary data.</text>
</comment>
<evidence type="ECO:0000313" key="3">
    <source>
        <dbReference type="Proteomes" id="UP000815325"/>
    </source>
</evidence>
<dbReference type="EMBL" id="MU070870">
    <property type="protein sequence ID" value="KAF5826508.1"/>
    <property type="molecule type" value="Genomic_DNA"/>
</dbReference>
<name>A0ABQ7FVY4_DUNSA</name>
<organism evidence="2 3">
    <name type="scientific">Dunaliella salina</name>
    <name type="common">Green alga</name>
    <name type="synonym">Protococcus salinus</name>
    <dbReference type="NCBI Taxonomy" id="3046"/>
    <lineage>
        <taxon>Eukaryota</taxon>
        <taxon>Viridiplantae</taxon>
        <taxon>Chlorophyta</taxon>
        <taxon>core chlorophytes</taxon>
        <taxon>Chlorophyceae</taxon>
        <taxon>CS clade</taxon>
        <taxon>Chlamydomonadales</taxon>
        <taxon>Dunaliellaceae</taxon>
        <taxon>Dunaliella</taxon>
    </lineage>
</organism>
<dbReference type="Proteomes" id="UP000815325">
    <property type="component" value="Unassembled WGS sequence"/>
</dbReference>
<evidence type="ECO:0000256" key="1">
    <source>
        <dbReference type="SAM" id="Phobius"/>
    </source>
</evidence>